<evidence type="ECO:0000256" key="2">
    <source>
        <dbReference type="ARBA" id="ARBA00022741"/>
    </source>
</evidence>
<dbReference type="GO" id="GO:0016301">
    <property type="term" value="F:kinase activity"/>
    <property type="evidence" value="ECO:0007669"/>
    <property type="project" value="UniProtKB-KW"/>
</dbReference>
<keyword evidence="1" id="KW-0808">Transferase</keyword>
<dbReference type="EMBL" id="MSTI01000077">
    <property type="protein sequence ID" value="OLV18080.1"/>
    <property type="molecule type" value="Genomic_DNA"/>
</dbReference>
<dbReference type="InterPro" id="IPR016064">
    <property type="entry name" value="NAD/diacylglycerol_kinase_sf"/>
</dbReference>
<keyword evidence="4" id="KW-0067">ATP-binding</keyword>
<comment type="caution">
    <text evidence="6">The sequence shown here is derived from an EMBL/GenBank/DDBJ whole genome shotgun (WGS) entry which is preliminary data.</text>
</comment>
<dbReference type="InterPro" id="IPR017438">
    <property type="entry name" value="ATP-NAD_kinase_N"/>
</dbReference>
<dbReference type="STRING" id="249408.BOO71_0007297"/>
<dbReference type="Proteomes" id="UP000186607">
    <property type="component" value="Unassembled WGS sequence"/>
</dbReference>
<evidence type="ECO:0000313" key="7">
    <source>
        <dbReference type="Proteomes" id="UP000186607"/>
    </source>
</evidence>
<reference evidence="6 7" key="1">
    <citation type="submission" date="2017-01" db="EMBL/GenBank/DDBJ databases">
        <title>Genome Analysis of Deinococcus marmoris KOPRI26562.</title>
        <authorList>
            <person name="Kim J.H."/>
            <person name="Oh H.-M."/>
        </authorList>
    </citation>
    <scope>NUCLEOTIDE SEQUENCE [LARGE SCALE GENOMIC DNA]</scope>
    <source>
        <strain evidence="6 7">KOPRI26562</strain>
    </source>
</reference>
<dbReference type="eggNOG" id="COG1597">
    <property type="taxonomic scope" value="Bacteria"/>
</dbReference>
<dbReference type="InterPro" id="IPR001206">
    <property type="entry name" value="Diacylglycerol_kinase_cat_dom"/>
</dbReference>
<dbReference type="Gene3D" id="3.40.50.10330">
    <property type="entry name" value="Probable inorganic polyphosphate/atp-NAD kinase, domain 1"/>
    <property type="match status" value="1"/>
</dbReference>
<evidence type="ECO:0000259" key="5">
    <source>
        <dbReference type="PROSITE" id="PS50146"/>
    </source>
</evidence>
<gene>
    <name evidence="6" type="ORF">BOO71_0007297</name>
</gene>
<protein>
    <submittedName>
        <fullName evidence="6">Diacylglycerol kinase-related protein</fullName>
    </submittedName>
</protein>
<keyword evidence="2" id="KW-0547">Nucleotide-binding</keyword>
<name>A0A1U7NYU5_9DEIO</name>
<dbReference type="InterPro" id="IPR045540">
    <property type="entry name" value="YegS/DAGK_C"/>
</dbReference>
<dbReference type="RefSeq" id="WP_075832754.1">
    <property type="nucleotide sequence ID" value="NZ_MSTI01000077.1"/>
</dbReference>
<dbReference type="SMART" id="SM00046">
    <property type="entry name" value="DAGKc"/>
    <property type="match status" value="1"/>
</dbReference>
<keyword evidence="7" id="KW-1185">Reference proteome</keyword>
<accession>A0A1U7NYU5</accession>
<dbReference type="AlphaFoldDB" id="A0A1U7NYU5"/>
<dbReference type="PROSITE" id="PS50146">
    <property type="entry name" value="DAGK"/>
    <property type="match status" value="1"/>
</dbReference>
<proteinExistence type="predicted"/>
<evidence type="ECO:0000313" key="6">
    <source>
        <dbReference type="EMBL" id="OLV18080.1"/>
    </source>
</evidence>
<dbReference type="Gene3D" id="2.60.200.40">
    <property type="match status" value="1"/>
</dbReference>
<dbReference type="PANTHER" id="PTHR12358:SF106">
    <property type="entry name" value="LIPID KINASE YEGS"/>
    <property type="match status" value="1"/>
</dbReference>
<dbReference type="Pfam" id="PF19279">
    <property type="entry name" value="YegS_C"/>
    <property type="match status" value="1"/>
</dbReference>
<dbReference type="InterPro" id="IPR050187">
    <property type="entry name" value="Lipid_Phosphate_FormReg"/>
</dbReference>
<feature type="domain" description="DAGKc" evidence="5">
    <location>
        <begin position="6"/>
        <end position="139"/>
    </location>
</feature>
<dbReference type="PANTHER" id="PTHR12358">
    <property type="entry name" value="SPHINGOSINE KINASE"/>
    <property type="match status" value="1"/>
</dbReference>
<evidence type="ECO:0000256" key="1">
    <source>
        <dbReference type="ARBA" id="ARBA00022679"/>
    </source>
</evidence>
<dbReference type="GO" id="GO:0005524">
    <property type="term" value="F:ATP binding"/>
    <property type="evidence" value="ECO:0007669"/>
    <property type="project" value="UniProtKB-KW"/>
</dbReference>
<keyword evidence="3 6" id="KW-0418">Kinase</keyword>
<evidence type="ECO:0000256" key="3">
    <source>
        <dbReference type="ARBA" id="ARBA00022777"/>
    </source>
</evidence>
<dbReference type="SUPFAM" id="SSF111331">
    <property type="entry name" value="NAD kinase/diacylglycerol kinase-like"/>
    <property type="match status" value="1"/>
</dbReference>
<dbReference type="GO" id="GO:0005886">
    <property type="term" value="C:plasma membrane"/>
    <property type="evidence" value="ECO:0007669"/>
    <property type="project" value="TreeGrafter"/>
</dbReference>
<dbReference type="Pfam" id="PF00781">
    <property type="entry name" value="DAGK_cat"/>
    <property type="match status" value="1"/>
</dbReference>
<organism evidence="6 7">
    <name type="scientific">Deinococcus marmoris</name>
    <dbReference type="NCBI Taxonomy" id="249408"/>
    <lineage>
        <taxon>Bacteria</taxon>
        <taxon>Thermotogati</taxon>
        <taxon>Deinococcota</taxon>
        <taxon>Deinococci</taxon>
        <taxon>Deinococcales</taxon>
        <taxon>Deinococcaceae</taxon>
        <taxon>Deinococcus</taxon>
    </lineage>
</organism>
<sequence length="311" mass="33164">MSAPESSVPPLAVVLNPNAGGGLAMREWPRLEAELKRRGQPYELILEDSGEDALARIQALPPRIAVLAVGGDGTVGALLPALVSVPKRQGRPLAVVPLGTGNDFAGMLGLKTGQFAEALDRLTFQPRDVDALEVRILEGDGAGRTHVLLNGLGLGFDAAVTANMARAPKQFQGFARYAWSAVATVRELHLSEVQITLDGQPFYSGPSPIVAVMNGTRYGGGFLISPRSSPRDGLLDVVAGGPMNRFQLVKLMLRVLRGTHLDQPQVRTAQGHEVTVRWDTPTPLHLDGDLHGQVTAIRVRVLKGVVKLLNG</sequence>
<evidence type="ECO:0000256" key="4">
    <source>
        <dbReference type="ARBA" id="ARBA00022840"/>
    </source>
</evidence>